<reference evidence="1 2" key="1">
    <citation type="submission" date="2021-02" db="EMBL/GenBank/DDBJ databases">
        <title>De Novo genome assembly of isolated myxobacteria.</title>
        <authorList>
            <person name="Stevens D.C."/>
        </authorList>
    </citation>
    <scope>NUCLEOTIDE SEQUENCE [LARGE SCALE GENOMIC DNA]</scope>
    <source>
        <strain evidence="1 2">SCHIC003</strain>
    </source>
</reference>
<dbReference type="RefSeq" id="WP_206715863.1">
    <property type="nucleotide sequence ID" value="NZ_CP071091.1"/>
</dbReference>
<organism evidence="1 2">
    <name type="scientific">Myxococcus landrumensis</name>
    <dbReference type="NCBI Taxonomy" id="2813577"/>
    <lineage>
        <taxon>Bacteria</taxon>
        <taxon>Pseudomonadati</taxon>
        <taxon>Myxococcota</taxon>
        <taxon>Myxococcia</taxon>
        <taxon>Myxococcales</taxon>
        <taxon>Cystobacterineae</taxon>
        <taxon>Myxococcaceae</taxon>
        <taxon>Myxococcus</taxon>
    </lineage>
</organism>
<proteinExistence type="predicted"/>
<name>A0ABX7N5Q7_9BACT</name>
<keyword evidence="2" id="KW-1185">Reference proteome</keyword>
<dbReference type="Proteomes" id="UP000663090">
    <property type="component" value="Chromosome"/>
</dbReference>
<protein>
    <submittedName>
        <fullName evidence="1">Uncharacterized protein</fullName>
    </submittedName>
</protein>
<evidence type="ECO:0000313" key="2">
    <source>
        <dbReference type="Proteomes" id="UP000663090"/>
    </source>
</evidence>
<accession>A0ABX7N5Q7</accession>
<evidence type="ECO:0000313" key="1">
    <source>
        <dbReference type="EMBL" id="QSQ14069.1"/>
    </source>
</evidence>
<sequence>MDLDEHDEEDLRAEVKRREELRQRGLCDYCCRPPATNTCKFPERHGVIESEVAE</sequence>
<dbReference type="EMBL" id="CP071091">
    <property type="protein sequence ID" value="QSQ14069.1"/>
    <property type="molecule type" value="Genomic_DNA"/>
</dbReference>
<gene>
    <name evidence="1" type="ORF">JY572_38105</name>
</gene>